<evidence type="ECO:0000313" key="3">
    <source>
        <dbReference type="EMBL" id="KAG6762724.1"/>
    </source>
</evidence>
<protein>
    <recommendedName>
        <fullName evidence="2">TF-B3 domain-containing protein</fullName>
    </recommendedName>
</protein>
<feature type="compositionally biased region" description="Basic and acidic residues" evidence="1">
    <location>
        <begin position="1"/>
        <end position="27"/>
    </location>
</feature>
<evidence type="ECO:0000313" key="4">
    <source>
        <dbReference type="Proteomes" id="UP000886885"/>
    </source>
</evidence>
<dbReference type="InterPro" id="IPR003340">
    <property type="entry name" value="B3_DNA-bd"/>
</dbReference>
<feature type="region of interest" description="Disordered" evidence="1">
    <location>
        <begin position="279"/>
        <end position="305"/>
    </location>
</feature>
<feature type="domain" description="TF-B3" evidence="2">
    <location>
        <begin position="157"/>
        <end position="248"/>
    </location>
</feature>
<name>A0A8X8CR84_POPTO</name>
<reference evidence="3" key="1">
    <citation type="journal article" date="2020" name="bioRxiv">
        <title>Hybrid origin of Populus tomentosa Carr. identified through genome sequencing and phylogenomic analysis.</title>
        <authorList>
            <person name="An X."/>
            <person name="Gao K."/>
            <person name="Chen Z."/>
            <person name="Li J."/>
            <person name="Yang X."/>
            <person name="Yang X."/>
            <person name="Zhou J."/>
            <person name="Guo T."/>
            <person name="Zhao T."/>
            <person name="Huang S."/>
            <person name="Miao D."/>
            <person name="Khan W.U."/>
            <person name="Rao P."/>
            <person name="Ye M."/>
            <person name="Lei B."/>
            <person name="Liao W."/>
            <person name="Wang J."/>
            <person name="Ji L."/>
            <person name="Li Y."/>
            <person name="Guo B."/>
            <person name="Mustafa N.S."/>
            <person name="Li S."/>
            <person name="Yun Q."/>
            <person name="Keller S.R."/>
            <person name="Mao J."/>
            <person name="Zhang R."/>
            <person name="Strauss S.H."/>
        </authorList>
    </citation>
    <scope>NUCLEOTIDE SEQUENCE</scope>
    <source>
        <strain evidence="3">GM15</strain>
        <tissue evidence="3">Leaf</tissue>
    </source>
</reference>
<dbReference type="InterPro" id="IPR044837">
    <property type="entry name" value="REM16-like"/>
</dbReference>
<evidence type="ECO:0000256" key="1">
    <source>
        <dbReference type="SAM" id="MobiDB-lite"/>
    </source>
</evidence>
<dbReference type="GO" id="GO:0003677">
    <property type="term" value="F:DNA binding"/>
    <property type="evidence" value="ECO:0007669"/>
    <property type="project" value="InterPro"/>
</dbReference>
<dbReference type="OrthoDB" id="1909330at2759"/>
<dbReference type="Proteomes" id="UP000886885">
    <property type="component" value="Chromosome 9A"/>
</dbReference>
<organism evidence="3 4">
    <name type="scientific">Populus tomentosa</name>
    <name type="common">Chinese white poplar</name>
    <dbReference type="NCBI Taxonomy" id="118781"/>
    <lineage>
        <taxon>Eukaryota</taxon>
        <taxon>Viridiplantae</taxon>
        <taxon>Streptophyta</taxon>
        <taxon>Embryophyta</taxon>
        <taxon>Tracheophyta</taxon>
        <taxon>Spermatophyta</taxon>
        <taxon>Magnoliopsida</taxon>
        <taxon>eudicotyledons</taxon>
        <taxon>Gunneridae</taxon>
        <taxon>Pentapetalae</taxon>
        <taxon>rosids</taxon>
        <taxon>fabids</taxon>
        <taxon>Malpighiales</taxon>
        <taxon>Salicaceae</taxon>
        <taxon>Saliceae</taxon>
        <taxon>Populus</taxon>
    </lineage>
</organism>
<feature type="compositionally biased region" description="Low complexity" evidence="1">
    <location>
        <begin position="28"/>
        <end position="40"/>
    </location>
</feature>
<sequence length="336" mass="38626">MAKSKQTYEEIRQKRMEENKKRMEELNLTKLSQSLLSKPSPVKKGKPRTFRPAAALTPVRRSPRVADRSTVSYKELPVETLERTRRSYSSRRRGFGVYASSEARAYAIDKAEQIQSRLGADFPSFLKPMVQSHVSGCFWLVRNQWFCLIIVIACSDFTRGLEFYEIAERIYQGLPVYFCKSHLPLSDEMMTLEDENGDEFQTKYLARKTGLSGGWRGFSLDHELVDGDALVFHLVSPTRFKASTLIHSLKPMLDLFYNRLGQCSWCNVYIARAYDSENNENKEDMEEDNEGKENIDNDKNSDSKHLDGIAKRTRASNCFSTLQNLQKFSMIGNQST</sequence>
<gene>
    <name evidence="3" type="ORF">POTOM_033243</name>
</gene>
<dbReference type="PANTHER" id="PTHR31391">
    <property type="entry name" value="B3 DOMAIN-CONTAINING PROTEIN OS11G0197600-RELATED"/>
    <property type="match status" value="1"/>
</dbReference>
<dbReference type="AlphaFoldDB" id="A0A8X8CR84"/>
<accession>A0A8X8CR84</accession>
<feature type="region of interest" description="Disordered" evidence="1">
    <location>
        <begin position="1"/>
        <end position="53"/>
    </location>
</feature>
<dbReference type="PROSITE" id="PS50863">
    <property type="entry name" value="B3"/>
    <property type="match status" value="1"/>
</dbReference>
<dbReference type="EMBL" id="JAAWWB010000017">
    <property type="protein sequence ID" value="KAG6762724.1"/>
    <property type="molecule type" value="Genomic_DNA"/>
</dbReference>
<evidence type="ECO:0000259" key="2">
    <source>
        <dbReference type="PROSITE" id="PS50863"/>
    </source>
</evidence>
<dbReference type="Pfam" id="PF02362">
    <property type="entry name" value="B3"/>
    <property type="match status" value="1"/>
</dbReference>
<comment type="caution">
    <text evidence="3">The sequence shown here is derived from an EMBL/GenBank/DDBJ whole genome shotgun (WGS) entry which is preliminary data.</text>
</comment>
<proteinExistence type="predicted"/>
<keyword evidence="4" id="KW-1185">Reference proteome</keyword>
<feature type="compositionally biased region" description="Basic and acidic residues" evidence="1">
    <location>
        <begin position="291"/>
        <end position="305"/>
    </location>
</feature>
<dbReference type="CDD" id="cd10017">
    <property type="entry name" value="B3_DNA"/>
    <property type="match status" value="1"/>
</dbReference>
<dbReference type="PANTHER" id="PTHR31391:SF99">
    <property type="entry name" value="B3 DOMAIN-CONTAINING PROTEIN OS06G0194400"/>
    <property type="match status" value="1"/>
</dbReference>
<dbReference type="SMART" id="SM01019">
    <property type="entry name" value="B3"/>
    <property type="match status" value="1"/>
</dbReference>